<comment type="caution">
    <text evidence="5">The sequence shown here is derived from an EMBL/GenBank/DDBJ whole genome shotgun (WGS) entry which is preliminary data.</text>
</comment>
<dbReference type="Gene3D" id="3.90.930.12">
    <property type="entry name" value="Ribosomal protein L6, alpha-beta domain"/>
    <property type="match status" value="2"/>
</dbReference>
<evidence type="ECO:0000256" key="2">
    <source>
        <dbReference type="ARBA" id="ARBA00022980"/>
    </source>
</evidence>
<sequence length="244" mass="26881">MRPRLRTFIREYGRLFSTSLPKYGHPCYIGRAPILIPPSVVFVQKPNALQVTGPLGTTDVPIRHFMELTFKNTPGSSSQSLKGKEKESSSGANSTLYLTVHNPDIREQRCLWGLTRTLISNAITGMTEGFVVPLFLVGVGYRAALEPDPRPAAIIEKEGGVSKGAMRLNLKLGFAKAASVYIPVPPHIQAEVPVPARIMLFCTDKQKLGLFAAKIRNLRKPEPYKGKGIFVGTEVIRIKSVKKK</sequence>
<evidence type="ECO:0000313" key="6">
    <source>
        <dbReference type="Proteomes" id="UP001050691"/>
    </source>
</evidence>
<dbReference type="PANTHER" id="PTHR11655">
    <property type="entry name" value="60S/50S RIBOSOMAL PROTEIN L6/L9"/>
    <property type="match status" value="1"/>
</dbReference>
<evidence type="ECO:0000313" key="5">
    <source>
        <dbReference type="EMBL" id="GJJ15580.1"/>
    </source>
</evidence>
<feature type="domain" description="Large ribosomal subunit protein uL6 alpha-beta" evidence="4">
    <location>
        <begin position="179"/>
        <end position="229"/>
    </location>
</feature>
<name>A0AAV5AUM6_9AGAM</name>
<dbReference type="InterPro" id="IPR020040">
    <property type="entry name" value="Ribosomal_uL6_a/b-dom"/>
</dbReference>
<evidence type="ECO:0000259" key="4">
    <source>
        <dbReference type="Pfam" id="PF00347"/>
    </source>
</evidence>
<keyword evidence="3" id="KW-0687">Ribonucleoprotein</keyword>
<dbReference type="GO" id="GO:0003735">
    <property type="term" value="F:structural constituent of ribosome"/>
    <property type="evidence" value="ECO:0007669"/>
    <property type="project" value="InterPro"/>
</dbReference>
<dbReference type="InterPro" id="IPR000702">
    <property type="entry name" value="Ribosomal_uL6-like"/>
</dbReference>
<reference evidence="5" key="1">
    <citation type="submission" date="2021-10" db="EMBL/GenBank/DDBJ databases">
        <title>De novo Genome Assembly of Clathrus columnatus (Basidiomycota, Fungi) Using Illumina and Nanopore Sequence Data.</title>
        <authorList>
            <person name="Ogiso-Tanaka E."/>
            <person name="Itagaki H."/>
            <person name="Hosoya T."/>
            <person name="Hosaka K."/>
        </authorList>
    </citation>
    <scope>NUCLEOTIDE SEQUENCE</scope>
    <source>
        <strain evidence="5">MO-923</strain>
    </source>
</reference>
<protein>
    <recommendedName>
        <fullName evidence="4">Large ribosomal subunit protein uL6 alpha-beta domain-containing protein</fullName>
    </recommendedName>
</protein>
<dbReference type="Proteomes" id="UP001050691">
    <property type="component" value="Unassembled WGS sequence"/>
</dbReference>
<comment type="similarity">
    <text evidence="1">Belongs to the universal ribosomal protein uL6 family.</text>
</comment>
<gene>
    <name evidence="5" type="ORF">Clacol_009858</name>
</gene>
<dbReference type="GO" id="GO:0019843">
    <property type="term" value="F:rRNA binding"/>
    <property type="evidence" value="ECO:0007669"/>
    <property type="project" value="InterPro"/>
</dbReference>
<dbReference type="SUPFAM" id="SSF56053">
    <property type="entry name" value="Ribosomal protein L6"/>
    <property type="match status" value="2"/>
</dbReference>
<evidence type="ECO:0000256" key="1">
    <source>
        <dbReference type="ARBA" id="ARBA00009356"/>
    </source>
</evidence>
<dbReference type="PROSITE" id="PS00525">
    <property type="entry name" value="RIBOSOMAL_L6_1"/>
    <property type="match status" value="1"/>
</dbReference>
<keyword evidence="2" id="KW-0689">Ribosomal protein</keyword>
<dbReference type="GO" id="GO:0006412">
    <property type="term" value="P:translation"/>
    <property type="evidence" value="ECO:0007669"/>
    <property type="project" value="InterPro"/>
</dbReference>
<accession>A0AAV5AUM6</accession>
<evidence type="ECO:0000256" key="3">
    <source>
        <dbReference type="ARBA" id="ARBA00023274"/>
    </source>
</evidence>
<keyword evidence="6" id="KW-1185">Reference proteome</keyword>
<dbReference type="Pfam" id="PF00347">
    <property type="entry name" value="Ribosomal_L6"/>
    <property type="match status" value="1"/>
</dbReference>
<dbReference type="InterPro" id="IPR036789">
    <property type="entry name" value="Ribosomal_uL6-like_a/b-dom_sf"/>
</dbReference>
<dbReference type="InterPro" id="IPR002358">
    <property type="entry name" value="Ribosomal_uL6_CS"/>
</dbReference>
<dbReference type="EMBL" id="BPWL01000011">
    <property type="protein sequence ID" value="GJJ15580.1"/>
    <property type="molecule type" value="Genomic_DNA"/>
</dbReference>
<dbReference type="GO" id="GO:0005762">
    <property type="term" value="C:mitochondrial large ribosomal subunit"/>
    <property type="evidence" value="ECO:0007669"/>
    <property type="project" value="TreeGrafter"/>
</dbReference>
<proteinExistence type="inferred from homology"/>
<dbReference type="AlphaFoldDB" id="A0AAV5AUM6"/>
<organism evidence="5 6">
    <name type="scientific">Clathrus columnatus</name>
    <dbReference type="NCBI Taxonomy" id="1419009"/>
    <lineage>
        <taxon>Eukaryota</taxon>
        <taxon>Fungi</taxon>
        <taxon>Dikarya</taxon>
        <taxon>Basidiomycota</taxon>
        <taxon>Agaricomycotina</taxon>
        <taxon>Agaricomycetes</taxon>
        <taxon>Phallomycetidae</taxon>
        <taxon>Phallales</taxon>
        <taxon>Clathraceae</taxon>
        <taxon>Clathrus</taxon>
    </lineage>
</organism>
<dbReference type="PANTHER" id="PTHR11655:SF14">
    <property type="entry name" value="LARGE RIBOSOMAL SUBUNIT PROTEIN UL6M"/>
    <property type="match status" value="1"/>
</dbReference>